<dbReference type="Proteomes" id="UP001566132">
    <property type="component" value="Unassembled WGS sequence"/>
</dbReference>
<evidence type="ECO:0000256" key="1">
    <source>
        <dbReference type="SAM" id="MobiDB-lite"/>
    </source>
</evidence>
<organism evidence="2 3">
    <name type="scientific">Hypothenemus hampei</name>
    <name type="common">Coffee berry borer</name>
    <dbReference type="NCBI Taxonomy" id="57062"/>
    <lineage>
        <taxon>Eukaryota</taxon>
        <taxon>Metazoa</taxon>
        <taxon>Ecdysozoa</taxon>
        <taxon>Arthropoda</taxon>
        <taxon>Hexapoda</taxon>
        <taxon>Insecta</taxon>
        <taxon>Pterygota</taxon>
        <taxon>Neoptera</taxon>
        <taxon>Endopterygota</taxon>
        <taxon>Coleoptera</taxon>
        <taxon>Polyphaga</taxon>
        <taxon>Cucujiformia</taxon>
        <taxon>Curculionidae</taxon>
        <taxon>Scolytinae</taxon>
        <taxon>Hypothenemus</taxon>
    </lineage>
</organism>
<reference evidence="2 3" key="1">
    <citation type="submission" date="2024-05" db="EMBL/GenBank/DDBJ databases">
        <title>Genetic variation in Jamaican populations of the coffee berry borer (Hypothenemus hampei).</title>
        <authorList>
            <person name="Errbii M."/>
            <person name="Myrie A."/>
        </authorList>
    </citation>
    <scope>NUCLEOTIDE SEQUENCE [LARGE SCALE GENOMIC DNA]</scope>
    <source>
        <strain evidence="2">JA-Hopewell-2020-01-JO</strain>
        <tissue evidence="2">Whole body</tissue>
    </source>
</reference>
<feature type="compositionally biased region" description="Basic and acidic residues" evidence="1">
    <location>
        <begin position="94"/>
        <end position="113"/>
    </location>
</feature>
<dbReference type="AlphaFoldDB" id="A0ABD1E1D2"/>
<proteinExistence type="predicted"/>
<sequence length="137" mass="15498">MEIVNLFTEQRPGTLVPVDELVMAQATLDHQQATPVKSAPAADPRYAGSVEASGCNAGVGDQEEVWSPEKRRLTLREEFATERLRRGYGYESLEPEKDKENASDPIRDDGWDPKKLIRTRDRRLSIQAEKEAAERFI</sequence>
<evidence type="ECO:0000313" key="3">
    <source>
        <dbReference type="Proteomes" id="UP001566132"/>
    </source>
</evidence>
<protein>
    <submittedName>
        <fullName evidence="2">Uncharacterized protein</fullName>
    </submittedName>
</protein>
<feature type="region of interest" description="Disordered" evidence="1">
    <location>
        <begin position="86"/>
        <end position="113"/>
    </location>
</feature>
<dbReference type="EMBL" id="JBDJPC010000014">
    <property type="protein sequence ID" value="KAL1488384.1"/>
    <property type="molecule type" value="Genomic_DNA"/>
</dbReference>
<evidence type="ECO:0000313" key="2">
    <source>
        <dbReference type="EMBL" id="KAL1488384.1"/>
    </source>
</evidence>
<name>A0ABD1E1D2_HYPHA</name>
<comment type="caution">
    <text evidence="2">The sequence shown here is derived from an EMBL/GenBank/DDBJ whole genome shotgun (WGS) entry which is preliminary data.</text>
</comment>
<gene>
    <name evidence="2" type="ORF">ABEB36_014858</name>
</gene>
<keyword evidence="3" id="KW-1185">Reference proteome</keyword>
<feature type="region of interest" description="Disordered" evidence="1">
    <location>
        <begin position="31"/>
        <end position="67"/>
    </location>
</feature>
<accession>A0ABD1E1D2</accession>